<feature type="region of interest" description="Disordered" evidence="11">
    <location>
        <begin position="184"/>
        <end position="222"/>
    </location>
</feature>
<protein>
    <recommendedName>
        <fullName evidence="5">Centrosomal protein of 19 kDa</fullName>
    </recommendedName>
</protein>
<dbReference type="GO" id="GO:0005813">
    <property type="term" value="C:centrosome"/>
    <property type="evidence" value="ECO:0007669"/>
    <property type="project" value="TreeGrafter"/>
</dbReference>
<evidence type="ECO:0000256" key="4">
    <source>
        <dbReference type="ARBA" id="ARBA00009371"/>
    </source>
</evidence>
<gene>
    <name evidence="12" type="ORF">CLODIP_2_CD06056</name>
</gene>
<evidence type="ECO:0000256" key="5">
    <source>
        <dbReference type="ARBA" id="ARBA00022015"/>
    </source>
</evidence>
<dbReference type="AlphaFoldDB" id="A0A8S1D9G3"/>
<dbReference type="Pfam" id="PF14933">
    <property type="entry name" value="CEP19"/>
    <property type="match status" value="1"/>
</dbReference>
<comment type="caution">
    <text evidence="12">The sequence shown here is derived from an EMBL/GenBank/DDBJ whole genome shotgun (WGS) entry which is preliminary data.</text>
</comment>
<dbReference type="OrthoDB" id="2163581at2759"/>
<evidence type="ECO:0000256" key="9">
    <source>
        <dbReference type="ARBA" id="ARBA00023212"/>
    </source>
</evidence>
<evidence type="ECO:0000256" key="10">
    <source>
        <dbReference type="ARBA" id="ARBA00023273"/>
    </source>
</evidence>
<evidence type="ECO:0000256" key="7">
    <source>
        <dbReference type="ARBA" id="ARBA00022794"/>
    </source>
</evidence>
<keyword evidence="8" id="KW-0969">Cilium</keyword>
<dbReference type="GO" id="GO:0097712">
    <property type="term" value="P:vesicle targeting, trans-Golgi to periciliary membrane compartment"/>
    <property type="evidence" value="ECO:0007669"/>
    <property type="project" value="TreeGrafter"/>
</dbReference>
<keyword evidence="9" id="KW-0206">Cytoskeleton</keyword>
<keyword evidence="10" id="KW-0966">Cell projection</keyword>
<keyword evidence="13" id="KW-1185">Reference proteome</keyword>
<dbReference type="EMBL" id="CADEPI010000135">
    <property type="protein sequence ID" value="CAB3376865.1"/>
    <property type="molecule type" value="Genomic_DNA"/>
</dbReference>
<dbReference type="PANTHER" id="PTHR31539">
    <property type="entry name" value="CENTROSOMAL PROTEIN OF 19K CEP19"/>
    <property type="match status" value="1"/>
</dbReference>
<dbReference type="GO" id="GO:0000922">
    <property type="term" value="C:spindle pole"/>
    <property type="evidence" value="ECO:0007669"/>
    <property type="project" value="TreeGrafter"/>
</dbReference>
<comment type="similarity">
    <text evidence="4">Belongs to the CEP19 family.</text>
</comment>
<accession>A0A8S1D9G3</accession>
<keyword evidence="6" id="KW-0963">Cytoplasm</keyword>
<dbReference type="GO" id="GO:0036064">
    <property type="term" value="C:ciliary basal body"/>
    <property type="evidence" value="ECO:0007669"/>
    <property type="project" value="TreeGrafter"/>
</dbReference>
<evidence type="ECO:0000256" key="3">
    <source>
        <dbReference type="ARBA" id="ARBA00004186"/>
    </source>
</evidence>
<feature type="region of interest" description="Disordered" evidence="11">
    <location>
        <begin position="140"/>
        <end position="160"/>
    </location>
</feature>
<evidence type="ECO:0000256" key="1">
    <source>
        <dbReference type="ARBA" id="ARBA00004114"/>
    </source>
</evidence>
<dbReference type="PANTHER" id="PTHR31539:SF1">
    <property type="entry name" value="CENTROSOMAL PROTEIN OF 19 KDA"/>
    <property type="match status" value="1"/>
</dbReference>
<feature type="compositionally biased region" description="Basic and acidic residues" evidence="11">
    <location>
        <begin position="189"/>
        <end position="216"/>
    </location>
</feature>
<comment type="subcellular location">
    <subcellularLocation>
        <location evidence="2">Cytoplasm</location>
        <location evidence="2">Cytoskeleton</location>
        <location evidence="2">Cilium basal body</location>
    </subcellularLocation>
    <subcellularLocation>
        <location evidence="1">Cytoplasm</location>
        <location evidence="1">Cytoskeleton</location>
        <location evidence="1">Microtubule organizing center</location>
        <location evidence="1">Centrosome</location>
        <location evidence="1">Centriole</location>
    </subcellularLocation>
    <subcellularLocation>
        <location evidence="3">Cytoplasm</location>
        <location evidence="3">Cytoskeleton</location>
        <location evidence="3">Spindle</location>
    </subcellularLocation>
</comment>
<organism evidence="12 13">
    <name type="scientific">Cloeon dipterum</name>
    <dbReference type="NCBI Taxonomy" id="197152"/>
    <lineage>
        <taxon>Eukaryota</taxon>
        <taxon>Metazoa</taxon>
        <taxon>Ecdysozoa</taxon>
        <taxon>Arthropoda</taxon>
        <taxon>Hexapoda</taxon>
        <taxon>Insecta</taxon>
        <taxon>Pterygota</taxon>
        <taxon>Palaeoptera</taxon>
        <taxon>Ephemeroptera</taxon>
        <taxon>Pisciforma</taxon>
        <taxon>Baetidae</taxon>
        <taxon>Cloeon</taxon>
    </lineage>
</organism>
<dbReference type="GO" id="GO:0005814">
    <property type="term" value="C:centriole"/>
    <property type="evidence" value="ECO:0007669"/>
    <property type="project" value="UniProtKB-SubCell"/>
</dbReference>
<reference evidence="12 13" key="1">
    <citation type="submission" date="2020-04" db="EMBL/GenBank/DDBJ databases">
        <authorList>
            <person name="Alioto T."/>
            <person name="Alioto T."/>
            <person name="Gomez Garrido J."/>
        </authorList>
    </citation>
    <scope>NUCLEOTIDE SEQUENCE [LARGE SCALE GENOMIC DNA]</scope>
</reference>
<proteinExistence type="inferred from homology"/>
<dbReference type="Proteomes" id="UP000494165">
    <property type="component" value="Unassembled WGS sequence"/>
</dbReference>
<evidence type="ECO:0000313" key="12">
    <source>
        <dbReference type="EMBL" id="CAB3376865.1"/>
    </source>
</evidence>
<evidence type="ECO:0000313" key="13">
    <source>
        <dbReference type="Proteomes" id="UP000494165"/>
    </source>
</evidence>
<name>A0A8S1D9G3_9INSE</name>
<evidence type="ECO:0000256" key="2">
    <source>
        <dbReference type="ARBA" id="ARBA00004120"/>
    </source>
</evidence>
<keyword evidence="7" id="KW-0970">Cilium biogenesis/degradation</keyword>
<evidence type="ECO:0000256" key="8">
    <source>
        <dbReference type="ARBA" id="ARBA00023069"/>
    </source>
</evidence>
<sequence>MTGIYKAKKCGVQFNPPCVILIYEDTLSCKFRRRSMPARNFDSLSDVEAAAKLIKERHKRYLEPISQVVIEKMLRLIQENMKGVDLESSLQKVEREYEVNPEEDLNKLKTDELERKKAIMDVAFNKRKVRPGDPNFEYDKRVDFAPDKPSEWDDPDEIVKNDDFPLEELPVVDQVSQDVDSFNLEDEVFSDKDEESLKNDTEKSEENVLDDLKGDDMLDSLEDSDPKLKIQFDIRDLENELRVDDADDFWG</sequence>
<evidence type="ECO:0000256" key="6">
    <source>
        <dbReference type="ARBA" id="ARBA00022490"/>
    </source>
</evidence>
<dbReference type="InterPro" id="IPR029412">
    <property type="entry name" value="CEP19"/>
</dbReference>
<evidence type="ECO:0000256" key="11">
    <source>
        <dbReference type="SAM" id="MobiDB-lite"/>
    </source>
</evidence>
<dbReference type="GO" id="GO:0034454">
    <property type="term" value="P:microtubule anchoring at centrosome"/>
    <property type="evidence" value="ECO:0007669"/>
    <property type="project" value="TreeGrafter"/>
</dbReference>